<dbReference type="Proteomes" id="UP001526201">
    <property type="component" value="Unassembled WGS sequence"/>
</dbReference>
<sequence>MPDEVPTSRVTRGTKLGKAAATQAVRTAGAKMSMVGRSPESKARISEKAALQAADQLVIVLGSMKGAAMKLGQMLSVVDLQLVPESHREDFQRKLAVLCDQAPKVSFDVMRRQIEEDLGGPVATLFADFDDQPMAAASIGQVYRARLHDGRDVAVKVQYPGIDIAIRADMKNLTAFLRFWSSALPTVSAPGLAAEITRNMESELDYEREARTQHSLAMLFTDHPFIAIPDSIAARSGRKVVVTELFDGEPFDAICGLQQADRDRVGEIIYRFYVGSLFLHNEFCGDPHPGNILLGRDGKIGFIDFGLYNQMDPIHVDFERQCVRAAMENRCQDLFDMMVERGVINADAGVAPRECLEYVYAAAGWHLTDEVITVTPAMASDSMLGATDPRMTEFSGMRHQNLPPEHIFSRRADFLTFGVLGQLRATNNWHRIAREWICGDEPATAIGVADAAWRDSRRGDTGRITETVCS</sequence>
<dbReference type="PANTHER" id="PTHR43851:SF3">
    <property type="entry name" value="COENZYME Q8"/>
    <property type="match status" value="1"/>
</dbReference>
<name>A0ABT3CG87_9MYCO</name>
<protein>
    <submittedName>
        <fullName evidence="6">AarF/ABC1/UbiB kinase family protein</fullName>
    </submittedName>
</protein>
<dbReference type="RefSeq" id="WP_264069510.1">
    <property type="nucleotide sequence ID" value="NZ_JACKTY010000033.1"/>
</dbReference>
<comment type="similarity">
    <text evidence="1">Belongs to the protein kinase superfamily. ADCK protein kinase family.</text>
</comment>
<dbReference type="InterPro" id="IPR011009">
    <property type="entry name" value="Kinase-like_dom_sf"/>
</dbReference>
<keyword evidence="7" id="KW-1185">Reference proteome</keyword>
<keyword evidence="2" id="KW-0808">Transferase</keyword>
<proteinExistence type="inferred from homology"/>
<dbReference type="InterPro" id="IPR000719">
    <property type="entry name" value="Prot_kinase_dom"/>
</dbReference>
<dbReference type="Pfam" id="PF03109">
    <property type="entry name" value="ABC1"/>
    <property type="match status" value="1"/>
</dbReference>
<keyword evidence="3" id="KW-0547">Nucleotide-binding</keyword>
<evidence type="ECO:0000313" key="7">
    <source>
        <dbReference type="Proteomes" id="UP001526201"/>
    </source>
</evidence>
<gene>
    <name evidence="6" type="ORF">H7J73_20400</name>
</gene>
<organism evidence="6 7">
    <name type="scientific">Mycolicibacterium komossense</name>
    <dbReference type="NCBI Taxonomy" id="1779"/>
    <lineage>
        <taxon>Bacteria</taxon>
        <taxon>Bacillati</taxon>
        <taxon>Actinomycetota</taxon>
        <taxon>Actinomycetes</taxon>
        <taxon>Mycobacteriales</taxon>
        <taxon>Mycobacteriaceae</taxon>
        <taxon>Mycolicibacterium</taxon>
    </lineage>
</organism>
<dbReference type="InterPro" id="IPR004147">
    <property type="entry name" value="ABC1_dom"/>
</dbReference>
<dbReference type="InterPro" id="IPR034646">
    <property type="entry name" value="ADCK3_dom"/>
</dbReference>
<evidence type="ECO:0000256" key="3">
    <source>
        <dbReference type="ARBA" id="ARBA00022741"/>
    </source>
</evidence>
<evidence type="ECO:0000259" key="5">
    <source>
        <dbReference type="PROSITE" id="PS50011"/>
    </source>
</evidence>
<reference evidence="6 7" key="1">
    <citation type="journal article" date="2022" name="BMC Genomics">
        <title>Comparative genome analysis of mycobacteria focusing on tRNA and non-coding RNA.</title>
        <authorList>
            <person name="Behra P.R.K."/>
            <person name="Pettersson B.M.F."/>
            <person name="Ramesh M."/>
            <person name="Das S."/>
            <person name="Dasgupta S."/>
            <person name="Kirsebom L.A."/>
        </authorList>
    </citation>
    <scope>NUCLEOTIDE SEQUENCE [LARGE SCALE GENOMIC DNA]</scope>
    <source>
        <strain evidence="6 7">DSM 44078</strain>
    </source>
</reference>
<evidence type="ECO:0000256" key="4">
    <source>
        <dbReference type="ARBA" id="ARBA00022840"/>
    </source>
</evidence>
<keyword evidence="6" id="KW-0418">Kinase</keyword>
<dbReference type="SUPFAM" id="SSF56112">
    <property type="entry name" value="Protein kinase-like (PK-like)"/>
    <property type="match status" value="1"/>
</dbReference>
<dbReference type="InterPro" id="IPR051409">
    <property type="entry name" value="Atypical_kinase_ADCK"/>
</dbReference>
<evidence type="ECO:0000256" key="1">
    <source>
        <dbReference type="ARBA" id="ARBA00009670"/>
    </source>
</evidence>
<comment type="caution">
    <text evidence="6">The sequence shown here is derived from an EMBL/GenBank/DDBJ whole genome shotgun (WGS) entry which is preliminary data.</text>
</comment>
<evidence type="ECO:0000313" key="6">
    <source>
        <dbReference type="EMBL" id="MCV7228378.1"/>
    </source>
</evidence>
<dbReference type="PANTHER" id="PTHR43851">
    <property type="match status" value="1"/>
</dbReference>
<evidence type="ECO:0000256" key="2">
    <source>
        <dbReference type="ARBA" id="ARBA00022679"/>
    </source>
</evidence>
<keyword evidence="4" id="KW-0067">ATP-binding</keyword>
<dbReference type="PROSITE" id="PS50011">
    <property type="entry name" value="PROTEIN_KINASE_DOM"/>
    <property type="match status" value="1"/>
</dbReference>
<feature type="domain" description="Protein kinase" evidence="5">
    <location>
        <begin position="128"/>
        <end position="470"/>
    </location>
</feature>
<dbReference type="GO" id="GO:0016301">
    <property type="term" value="F:kinase activity"/>
    <property type="evidence" value="ECO:0007669"/>
    <property type="project" value="UniProtKB-KW"/>
</dbReference>
<accession>A0ABT3CG87</accession>
<dbReference type="EMBL" id="JACKTY010000033">
    <property type="protein sequence ID" value="MCV7228378.1"/>
    <property type="molecule type" value="Genomic_DNA"/>
</dbReference>
<dbReference type="CDD" id="cd13970">
    <property type="entry name" value="ABC1_ADCK3"/>
    <property type="match status" value="1"/>
</dbReference>